<evidence type="ECO:0000259" key="2">
    <source>
        <dbReference type="Pfam" id="PF09458"/>
    </source>
</evidence>
<organism evidence="3 4">
    <name type="scientific">Crepidotus variabilis</name>
    <dbReference type="NCBI Taxonomy" id="179855"/>
    <lineage>
        <taxon>Eukaryota</taxon>
        <taxon>Fungi</taxon>
        <taxon>Dikarya</taxon>
        <taxon>Basidiomycota</taxon>
        <taxon>Agaricomycotina</taxon>
        <taxon>Agaricomycetes</taxon>
        <taxon>Agaricomycetidae</taxon>
        <taxon>Agaricales</taxon>
        <taxon>Agaricineae</taxon>
        <taxon>Crepidotaceae</taxon>
        <taxon>Crepidotus</taxon>
    </lineage>
</organism>
<dbReference type="InterPro" id="IPR037221">
    <property type="entry name" value="H-type_lectin_dom_sf"/>
</dbReference>
<dbReference type="InterPro" id="IPR019019">
    <property type="entry name" value="H-type_lectin_domain"/>
</dbReference>
<dbReference type="PANTHER" id="PTHR46938">
    <property type="entry name" value="DISCOIDIN-1 SUBUNIT A-RELATED-RELATED"/>
    <property type="match status" value="1"/>
</dbReference>
<dbReference type="Pfam" id="PF09458">
    <property type="entry name" value="H_lectin"/>
    <property type="match status" value="3"/>
</dbReference>
<dbReference type="Gene3D" id="2.60.40.2080">
    <property type="match status" value="3"/>
</dbReference>
<feature type="domain" description="H-type lectin" evidence="2">
    <location>
        <begin position="115"/>
        <end position="180"/>
    </location>
</feature>
<protein>
    <recommendedName>
        <fullName evidence="2">H-type lectin domain-containing protein</fullName>
    </recommendedName>
</protein>
<dbReference type="GO" id="GO:0030247">
    <property type="term" value="F:polysaccharide binding"/>
    <property type="evidence" value="ECO:0007669"/>
    <property type="project" value="TreeGrafter"/>
</dbReference>
<name>A0A9P6E8Y6_9AGAR</name>
<evidence type="ECO:0000313" key="4">
    <source>
        <dbReference type="Proteomes" id="UP000807306"/>
    </source>
</evidence>
<feature type="domain" description="H-type lectin" evidence="2">
    <location>
        <begin position="209"/>
        <end position="276"/>
    </location>
</feature>
<dbReference type="GO" id="GO:0098609">
    <property type="term" value="P:cell-cell adhesion"/>
    <property type="evidence" value="ECO:0007669"/>
    <property type="project" value="TreeGrafter"/>
</dbReference>
<dbReference type="EMBL" id="MU157895">
    <property type="protein sequence ID" value="KAF9524655.1"/>
    <property type="molecule type" value="Genomic_DNA"/>
</dbReference>
<dbReference type="Proteomes" id="UP000807306">
    <property type="component" value="Unassembled WGS sequence"/>
</dbReference>
<keyword evidence="4" id="KW-1185">Reference proteome</keyword>
<dbReference type="GO" id="GO:0098636">
    <property type="term" value="C:protein complex involved in cell adhesion"/>
    <property type="evidence" value="ECO:0007669"/>
    <property type="project" value="TreeGrafter"/>
</dbReference>
<gene>
    <name evidence="3" type="ORF">CPB83DRAFT_886115</name>
</gene>
<reference evidence="3" key="1">
    <citation type="submission" date="2020-11" db="EMBL/GenBank/DDBJ databases">
        <authorList>
            <consortium name="DOE Joint Genome Institute"/>
            <person name="Ahrendt S."/>
            <person name="Riley R."/>
            <person name="Andreopoulos W."/>
            <person name="Labutti K."/>
            <person name="Pangilinan J."/>
            <person name="Ruiz-Duenas F.J."/>
            <person name="Barrasa J.M."/>
            <person name="Sanchez-Garcia M."/>
            <person name="Camarero S."/>
            <person name="Miyauchi S."/>
            <person name="Serrano A."/>
            <person name="Linde D."/>
            <person name="Babiker R."/>
            <person name="Drula E."/>
            <person name="Ayuso-Fernandez I."/>
            <person name="Pacheco R."/>
            <person name="Padilla G."/>
            <person name="Ferreira P."/>
            <person name="Barriuso J."/>
            <person name="Kellner H."/>
            <person name="Castanera R."/>
            <person name="Alfaro M."/>
            <person name="Ramirez L."/>
            <person name="Pisabarro A.G."/>
            <person name="Kuo A."/>
            <person name="Tritt A."/>
            <person name="Lipzen A."/>
            <person name="He G."/>
            <person name="Yan M."/>
            <person name="Ng V."/>
            <person name="Cullen D."/>
            <person name="Martin F."/>
            <person name="Rosso M.-N."/>
            <person name="Henrissat B."/>
            <person name="Hibbett D."/>
            <person name="Martinez A.T."/>
            <person name="Grigoriev I.V."/>
        </authorList>
    </citation>
    <scope>NUCLEOTIDE SEQUENCE</scope>
    <source>
        <strain evidence="3">CBS 506.95</strain>
    </source>
</reference>
<sequence length="278" mass="31338">MPIVADFDSQTIHPPNNPQPDTQTTLNFPETFVARPRLPHGFRALEVDKSSNIRVKSTNQYFTRTWADCHITTWDDTNVNSGIDDTFVLAPADMDFQTGEHMRNLLINPDDPVSIRVNFEYPFITSPKVLTWFNYIDLDKSKNWRLKTTATDVDVNGFTLNIEATGDTILYTAQACWLAYPEDRTHIWSASVSTTEVHPVNQPQTQTSKAVTFGNGVEFWKNPNVFVALNSFDIGCQTDFRIKAAVDNVTQNGLTWHIDTWGDTTLYSASASIIAINP</sequence>
<dbReference type="AlphaFoldDB" id="A0A9P6E8Y6"/>
<dbReference type="GO" id="GO:0046871">
    <property type="term" value="F:N-acetylgalactosamine binding"/>
    <property type="evidence" value="ECO:0007669"/>
    <property type="project" value="TreeGrafter"/>
</dbReference>
<feature type="domain" description="H-type lectin" evidence="2">
    <location>
        <begin position="24"/>
        <end position="81"/>
    </location>
</feature>
<proteinExistence type="predicted"/>
<dbReference type="OrthoDB" id="5419324at2759"/>
<dbReference type="SUPFAM" id="SSF141086">
    <property type="entry name" value="Agglutinin HPA-like"/>
    <property type="match status" value="3"/>
</dbReference>
<feature type="region of interest" description="Disordered" evidence="1">
    <location>
        <begin position="1"/>
        <end position="24"/>
    </location>
</feature>
<evidence type="ECO:0000256" key="1">
    <source>
        <dbReference type="SAM" id="MobiDB-lite"/>
    </source>
</evidence>
<dbReference type="GO" id="GO:0009986">
    <property type="term" value="C:cell surface"/>
    <property type="evidence" value="ECO:0007669"/>
    <property type="project" value="TreeGrafter"/>
</dbReference>
<dbReference type="InterPro" id="IPR052487">
    <property type="entry name" value="Galactose-binding_lectin"/>
</dbReference>
<comment type="caution">
    <text evidence="3">The sequence shown here is derived from an EMBL/GenBank/DDBJ whole genome shotgun (WGS) entry which is preliminary data.</text>
</comment>
<dbReference type="GO" id="GO:0070492">
    <property type="term" value="F:oligosaccharide binding"/>
    <property type="evidence" value="ECO:0007669"/>
    <property type="project" value="TreeGrafter"/>
</dbReference>
<evidence type="ECO:0000313" key="3">
    <source>
        <dbReference type="EMBL" id="KAF9524655.1"/>
    </source>
</evidence>
<accession>A0A9P6E8Y6</accession>